<dbReference type="Gene3D" id="3.40.50.300">
    <property type="entry name" value="P-loop containing nucleotide triphosphate hydrolases"/>
    <property type="match status" value="1"/>
</dbReference>
<evidence type="ECO:0000259" key="1">
    <source>
        <dbReference type="Pfam" id="PF13614"/>
    </source>
</evidence>
<dbReference type="Pfam" id="PF13614">
    <property type="entry name" value="AAA_31"/>
    <property type="match status" value="1"/>
</dbReference>
<dbReference type="RefSeq" id="WP_132208580.1">
    <property type="nucleotide sequence ID" value="NZ_SLWN01000003.1"/>
</dbReference>
<dbReference type="SUPFAM" id="SSF52540">
    <property type="entry name" value="P-loop containing nucleoside triphosphate hydrolases"/>
    <property type="match status" value="1"/>
</dbReference>
<dbReference type="CDD" id="cd02042">
    <property type="entry name" value="ParAB_family"/>
    <property type="match status" value="1"/>
</dbReference>
<gene>
    <name evidence="2" type="ORF">EV652_10382</name>
</gene>
<evidence type="ECO:0000313" key="3">
    <source>
        <dbReference type="Proteomes" id="UP000294508"/>
    </source>
</evidence>
<reference evidence="2 3" key="1">
    <citation type="journal article" date="2015" name="Stand. Genomic Sci.">
        <title>Genomic Encyclopedia of Bacterial and Archaeal Type Strains, Phase III: the genomes of soil and plant-associated and newly described type strains.</title>
        <authorList>
            <person name="Whitman W.B."/>
            <person name="Woyke T."/>
            <person name="Klenk H.P."/>
            <person name="Zhou Y."/>
            <person name="Lilburn T.G."/>
            <person name="Beck B.J."/>
            <person name="De Vos P."/>
            <person name="Vandamme P."/>
            <person name="Eisen J.A."/>
            <person name="Garrity G."/>
            <person name="Hugenholtz P."/>
            <person name="Kyrpides N.C."/>
        </authorList>
    </citation>
    <scope>NUCLEOTIDE SEQUENCE [LARGE SCALE GENOMIC DNA]</scope>
    <source>
        <strain evidence="2 3">VKM Ac-2572</strain>
    </source>
</reference>
<dbReference type="InterPro" id="IPR025669">
    <property type="entry name" value="AAA_dom"/>
</dbReference>
<feature type="domain" description="AAA" evidence="1">
    <location>
        <begin position="1"/>
        <end position="167"/>
    </location>
</feature>
<dbReference type="EMBL" id="SLWN01000003">
    <property type="protein sequence ID" value="TCO33083.1"/>
    <property type="molecule type" value="Genomic_DNA"/>
</dbReference>
<organism evidence="2 3">
    <name type="scientific">Kribbella steppae</name>
    <dbReference type="NCBI Taxonomy" id="2512223"/>
    <lineage>
        <taxon>Bacteria</taxon>
        <taxon>Bacillati</taxon>
        <taxon>Actinomycetota</taxon>
        <taxon>Actinomycetes</taxon>
        <taxon>Propionibacteriales</taxon>
        <taxon>Kribbellaceae</taxon>
        <taxon>Kribbella</taxon>
    </lineage>
</organism>
<accession>A0A4R2HPF9</accession>
<sequence length="248" mass="27032">MRIVASYSIKGGVGKTTAAANVAWLAAESGHRVLLWDLDPQGGATYLFRIRPKVKGGGEALVSGKRDLRDAVKASDFDNLDLLPSDFSYRNLDLLLDAQKKPTRRLGRLLDSMADEYDVVVLDCAPSVSLVSEGIVRAADLILAPLVPAPLSVRTLDQLRSFIAEAKGPAPDLLAFLSMVDRRRRLHRDLSEQLPKEHQDVAGTAIPMASVVEQMGVRRAPVVAWARTAPASVAYRSLWDEARLLAKV</sequence>
<protein>
    <submittedName>
        <fullName evidence="2">Cellulose biosynthesis protein BcsQ</fullName>
    </submittedName>
</protein>
<dbReference type="PANTHER" id="PTHR13696">
    <property type="entry name" value="P-LOOP CONTAINING NUCLEOSIDE TRIPHOSPHATE HYDROLASE"/>
    <property type="match status" value="1"/>
</dbReference>
<comment type="caution">
    <text evidence="2">The sequence shown here is derived from an EMBL/GenBank/DDBJ whole genome shotgun (WGS) entry which is preliminary data.</text>
</comment>
<dbReference type="PANTHER" id="PTHR13696:SF52">
    <property type="entry name" value="PARA FAMILY PROTEIN CT_582"/>
    <property type="match status" value="1"/>
</dbReference>
<dbReference type="InterPro" id="IPR050678">
    <property type="entry name" value="DNA_Partitioning_ATPase"/>
</dbReference>
<proteinExistence type="predicted"/>
<evidence type="ECO:0000313" key="2">
    <source>
        <dbReference type="EMBL" id="TCO33083.1"/>
    </source>
</evidence>
<keyword evidence="3" id="KW-1185">Reference proteome</keyword>
<dbReference type="AlphaFoldDB" id="A0A4R2HPF9"/>
<dbReference type="Proteomes" id="UP000294508">
    <property type="component" value="Unassembled WGS sequence"/>
</dbReference>
<dbReference type="InterPro" id="IPR027417">
    <property type="entry name" value="P-loop_NTPase"/>
</dbReference>
<dbReference type="OrthoDB" id="128708at2"/>
<name>A0A4R2HPF9_9ACTN</name>